<evidence type="ECO:0000313" key="1">
    <source>
        <dbReference type="EMBL" id="TDR39702.1"/>
    </source>
</evidence>
<gene>
    <name evidence="1" type="ORF">DFR29_11590</name>
</gene>
<comment type="caution">
    <text evidence="1">The sequence shown here is derived from an EMBL/GenBank/DDBJ whole genome shotgun (WGS) entry which is preliminary data.</text>
</comment>
<keyword evidence="2" id="KW-1185">Reference proteome</keyword>
<name>A0A4R6YPL5_9GAMM</name>
<reference evidence="1 2" key="1">
    <citation type="submission" date="2019-03" db="EMBL/GenBank/DDBJ databases">
        <title>Genomic Encyclopedia of Type Strains, Phase IV (KMG-IV): sequencing the most valuable type-strain genomes for metagenomic binning, comparative biology and taxonomic classification.</title>
        <authorList>
            <person name="Goeker M."/>
        </authorList>
    </citation>
    <scope>NUCLEOTIDE SEQUENCE [LARGE SCALE GENOMIC DNA]</scope>
    <source>
        <strain evidence="1 2">DSM 21667</strain>
    </source>
</reference>
<dbReference type="EMBL" id="SNZH01000015">
    <property type="protein sequence ID" value="TDR39702.1"/>
    <property type="molecule type" value="Genomic_DNA"/>
</dbReference>
<dbReference type="AlphaFoldDB" id="A0A4R6YPL5"/>
<organism evidence="1 2">
    <name type="scientific">Tahibacter aquaticus</name>
    <dbReference type="NCBI Taxonomy" id="520092"/>
    <lineage>
        <taxon>Bacteria</taxon>
        <taxon>Pseudomonadati</taxon>
        <taxon>Pseudomonadota</taxon>
        <taxon>Gammaproteobacteria</taxon>
        <taxon>Lysobacterales</taxon>
        <taxon>Rhodanobacteraceae</taxon>
        <taxon>Tahibacter</taxon>
    </lineage>
</organism>
<dbReference type="Proteomes" id="UP000295293">
    <property type="component" value="Unassembled WGS sequence"/>
</dbReference>
<proteinExistence type="predicted"/>
<accession>A0A4R6YPL5</accession>
<protein>
    <submittedName>
        <fullName evidence="1">Uncharacterized protein</fullName>
    </submittedName>
</protein>
<evidence type="ECO:0000313" key="2">
    <source>
        <dbReference type="Proteomes" id="UP000295293"/>
    </source>
</evidence>
<sequence>MYGISAVTPPGADPLTGDERAPASMSMYFEIQRIAVFVAEAAAPRAAGFDPAPRLRVELQRVLRDVPEDRIPPELRDALLTGLVLGAEAAARWLPG</sequence>